<feature type="signal peptide" evidence="5">
    <location>
        <begin position="1"/>
        <end position="20"/>
    </location>
</feature>
<dbReference type="EC" id="3.1.3.2" evidence="5"/>
<keyword evidence="3 5" id="KW-0378">Hydrolase</keyword>
<dbReference type="PANTHER" id="PTHR22953:SF7">
    <property type="entry name" value="PURPLE ACID PHOSPHATASE 22"/>
    <property type="match status" value="1"/>
</dbReference>
<dbReference type="STRING" id="13333.W1PXS5"/>
<dbReference type="AlphaFoldDB" id="W1PXS5"/>
<dbReference type="OMA" id="RIYNATH"/>
<evidence type="ECO:0000256" key="2">
    <source>
        <dbReference type="ARBA" id="ARBA00022729"/>
    </source>
</evidence>
<keyword evidence="4" id="KW-0325">Glycoprotein</keyword>
<dbReference type="SUPFAM" id="SSF56300">
    <property type="entry name" value="Metallo-dependent phosphatases"/>
    <property type="match status" value="1"/>
</dbReference>
<dbReference type="InterPro" id="IPR015914">
    <property type="entry name" value="PAPs_N"/>
</dbReference>
<keyword evidence="10" id="KW-1185">Reference proteome</keyword>
<dbReference type="Gramene" id="ERN13073">
    <property type="protein sequence ID" value="ERN13073"/>
    <property type="gene ID" value="AMTR_s00040p00146600"/>
</dbReference>
<dbReference type="eggNOG" id="KOG1378">
    <property type="taxonomic scope" value="Eukaryota"/>
</dbReference>
<gene>
    <name evidence="9" type="ORF">AMTR_s00040p00146600</name>
</gene>
<reference evidence="10" key="1">
    <citation type="journal article" date="2013" name="Science">
        <title>The Amborella genome and the evolution of flowering plants.</title>
        <authorList>
            <consortium name="Amborella Genome Project"/>
        </authorList>
    </citation>
    <scope>NUCLEOTIDE SEQUENCE [LARGE SCALE GENOMIC DNA]</scope>
</reference>
<dbReference type="GO" id="GO:0046872">
    <property type="term" value="F:metal ion binding"/>
    <property type="evidence" value="ECO:0007669"/>
    <property type="project" value="InterPro"/>
</dbReference>
<dbReference type="Proteomes" id="UP000017836">
    <property type="component" value="Unassembled WGS sequence"/>
</dbReference>
<comment type="similarity">
    <text evidence="1 5">Belongs to the metallophosphoesterase superfamily. Purple acid phosphatase family.</text>
</comment>
<feature type="chain" id="PRO_5005149684" description="Purple acid phosphatase" evidence="5">
    <location>
        <begin position="21"/>
        <end position="440"/>
    </location>
</feature>
<dbReference type="KEGG" id="atr:18441311"/>
<comment type="catalytic activity">
    <reaction evidence="5">
        <text>a phosphate monoester + H2O = an alcohol + phosphate</text>
        <dbReference type="Rhea" id="RHEA:15017"/>
        <dbReference type="ChEBI" id="CHEBI:15377"/>
        <dbReference type="ChEBI" id="CHEBI:30879"/>
        <dbReference type="ChEBI" id="CHEBI:43474"/>
        <dbReference type="ChEBI" id="CHEBI:67140"/>
        <dbReference type="EC" id="3.1.3.2"/>
    </reaction>
</comment>
<feature type="domain" description="Calcineurin-like phosphoesterase" evidence="6">
    <location>
        <begin position="139"/>
        <end position="331"/>
    </location>
</feature>
<evidence type="ECO:0000313" key="10">
    <source>
        <dbReference type="Proteomes" id="UP000017836"/>
    </source>
</evidence>
<evidence type="ECO:0000259" key="7">
    <source>
        <dbReference type="Pfam" id="PF14008"/>
    </source>
</evidence>
<dbReference type="Gene3D" id="3.60.21.10">
    <property type="match status" value="1"/>
</dbReference>
<dbReference type="SUPFAM" id="SSF49363">
    <property type="entry name" value="Purple acid phosphatase, N-terminal domain"/>
    <property type="match status" value="1"/>
</dbReference>
<dbReference type="Pfam" id="PF16656">
    <property type="entry name" value="Pur_ac_phosph_N"/>
    <property type="match status" value="1"/>
</dbReference>
<feature type="domain" description="Purple acid phosphatase N-terminal" evidence="8">
    <location>
        <begin position="43"/>
        <end position="130"/>
    </location>
</feature>
<dbReference type="InterPro" id="IPR041792">
    <property type="entry name" value="MPP_PAP"/>
</dbReference>
<organism evidence="9 10">
    <name type="scientific">Amborella trichopoda</name>
    <dbReference type="NCBI Taxonomy" id="13333"/>
    <lineage>
        <taxon>Eukaryota</taxon>
        <taxon>Viridiplantae</taxon>
        <taxon>Streptophyta</taxon>
        <taxon>Embryophyta</taxon>
        <taxon>Tracheophyta</taxon>
        <taxon>Spermatophyta</taxon>
        <taxon>Magnoliopsida</taxon>
        <taxon>Amborellales</taxon>
        <taxon>Amborellaceae</taxon>
        <taxon>Amborella</taxon>
    </lineage>
</organism>
<name>W1PXS5_AMBTC</name>
<protein>
    <recommendedName>
        <fullName evidence="5">Purple acid phosphatase</fullName>
        <ecNumber evidence="5">3.1.3.2</ecNumber>
    </recommendedName>
</protein>
<dbReference type="Pfam" id="PF00149">
    <property type="entry name" value="Metallophos"/>
    <property type="match status" value="1"/>
</dbReference>
<dbReference type="EMBL" id="KI392591">
    <property type="protein sequence ID" value="ERN13073.1"/>
    <property type="molecule type" value="Genomic_DNA"/>
</dbReference>
<evidence type="ECO:0000256" key="3">
    <source>
        <dbReference type="ARBA" id="ARBA00022801"/>
    </source>
</evidence>
<dbReference type="InterPro" id="IPR008963">
    <property type="entry name" value="Purple_acid_Pase-like_N"/>
</dbReference>
<evidence type="ECO:0000259" key="8">
    <source>
        <dbReference type="Pfam" id="PF16656"/>
    </source>
</evidence>
<dbReference type="OrthoDB" id="45007at2759"/>
<evidence type="ECO:0000313" key="9">
    <source>
        <dbReference type="EMBL" id="ERN13073.1"/>
    </source>
</evidence>
<evidence type="ECO:0000256" key="4">
    <source>
        <dbReference type="ARBA" id="ARBA00023180"/>
    </source>
</evidence>
<evidence type="ECO:0000259" key="6">
    <source>
        <dbReference type="Pfam" id="PF00149"/>
    </source>
</evidence>
<sequence length="440" mass="49456">MEKTWFCFIIFCIDLLLCEASSYVRPPPRPIIHTQHRHSESHPQQVHVSLAGKDGARISWVTESSHVASMVEYGTSAGKYVNSAKGDTTSYHYFFYSSPKIHHVKIGPLDPDTIYYYRCGGTGPEFTFKTPPPAFPVVFAVAGDLGQTEWTSSTLEHVKRTDYDVLLLPGDLSYADGQQPLWDSFGRFVEPLASSRPWMVTQGNHEIESIPIPFLNLQAFKAYNSRWLMPFQESGSNSNLYYSFEVSGVHVLMLGSYTDFNQGSAQYQWLRSDLAKVDRKRTPWLIALIHAPWYSTNVAHQGEGESMRKAMESLLFEARVDVVFAGHVHSYERFTRVSNNEANPCGPVHITIGDGGNREGLALSFKKPVSSLSMFREASFGHGMLTMFNNTDAQWTWHRNNESEAVVADQVWLESLSSTCACGLQQPSPSIQEGTSHDEF</sequence>
<dbReference type="InterPro" id="IPR029052">
    <property type="entry name" value="Metallo-depent_PP-like"/>
</dbReference>
<dbReference type="GO" id="GO:0003993">
    <property type="term" value="F:acid phosphatase activity"/>
    <property type="evidence" value="ECO:0000318"/>
    <property type="project" value="GO_Central"/>
</dbReference>
<proteinExistence type="inferred from homology"/>
<dbReference type="InterPro" id="IPR004843">
    <property type="entry name" value="Calcineurin-like_PHP"/>
</dbReference>
<feature type="domain" description="Purple acid phosphatase C-terminal" evidence="7">
    <location>
        <begin position="346"/>
        <end position="409"/>
    </location>
</feature>
<evidence type="ECO:0000256" key="5">
    <source>
        <dbReference type="RuleBase" id="RU361203"/>
    </source>
</evidence>
<accession>W1PXS5</accession>
<keyword evidence="2 5" id="KW-0732">Signal</keyword>
<evidence type="ECO:0000256" key="1">
    <source>
        <dbReference type="ARBA" id="ARBA00008723"/>
    </source>
</evidence>
<dbReference type="Gene3D" id="2.60.40.380">
    <property type="entry name" value="Purple acid phosphatase-like, N-terminal"/>
    <property type="match status" value="1"/>
</dbReference>
<dbReference type="InterPro" id="IPR039331">
    <property type="entry name" value="PAPs-like"/>
</dbReference>
<dbReference type="Pfam" id="PF14008">
    <property type="entry name" value="Metallophos_C"/>
    <property type="match status" value="1"/>
</dbReference>
<dbReference type="CDD" id="cd00839">
    <property type="entry name" value="MPP_PAPs"/>
    <property type="match status" value="1"/>
</dbReference>
<dbReference type="InterPro" id="IPR025733">
    <property type="entry name" value="PAPs_C"/>
</dbReference>
<dbReference type="HOGENOM" id="CLU_013387_0_0_1"/>
<dbReference type="PANTHER" id="PTHR22953">
    <property type="entry name" value="ACID PHOSPHATASE RELATED"/>
    <property type="match status" value="1"/>
</dbReference>